<dbReference type="AlphaFoldDB" id="A0AA48GPI7"/>
<dbReference type="RefSeq" id="WP_316411983.1">
    <property type="nucleotide sequence ID" value="NZ_AP027080.1"/>
</dbReference>
<keyword evidence="2" id="KW-1185">Reference proteome</keyword>
<organism evidence="1 2">
    <name type="scientific">Mesoterricola silvestris</name>
    <dbReference type="NCBI Taxonomy" id="2927979"/>
    <lineage>
        <taxon>Bacteria</taxon>
        <taxon>Pseudomonadati</taxon>
        <taxon>Acidobacteriota</taxon>
        <taxon>Holophagae</taxon>
        <taxon>Holophagales</taxon>
        <taxon>Holophagaceae</taxon>
        <taxon>Mesoterricola</taxon>
    </lineage>
</organism>
<reference evidence="2" key="1">
    <citation type="journal article" date="2023" name="Int. J. Syst. Evol. Microbiol.">
        <title>Mesoterricola silvestris gen. nov., sp. nov., Mesoterricola sediminis sp. nov., Geothrix oryzae sp. nov., Geothrix edaphica sp. nov., Geothrix rubra sp. nov., and Geothrix limicola sp. nov., six novel members of Acidobacteriota isolated from soils.</title>
        <authorList>
            <person name="Itoh H."/>
            <person name="Sugisawa Y."/>
            <person name="Mise K."/>
            <person name="Xu Z."/>
            <person name="Kuniyasu M."/>
            <person name="Ushijima N."/>
            <person name="Kawano K."/>
            <person name="Kobayashi E."/>
            <person name="Shiratori Y."/>
            <person name="Masuda Y."/>
            <person name="Senoo K."/>
        </authorList>
    </citation>
    <scope>NUCLEOTIDE SEQUENCE [LARGE SCALE GENOMIC DNA]</scope>
    <source>
        <strain evidence="2">W79</strain>
    </source>
</reference>
<gene>
    <name evidence="1" type="ORF">METEAL_25040</name>
</gene>
<evidence type="ECO:0000313" key="2">
    <source>
        <dbReference type="Proteomes" id="UP001238179"/>
    </source>
</evidence>
<name>A0AA48GPI7_9BACT</name>
<dbReference type="KEGG" id="msil:METEAL_25040"/>
<dbReference type="EMBL" id="AP027080">
    <property type="protein sequence ID" value="BDU73330.1"/>
    <property type="molecule type" value="Genomic_DNA"/>
</dbReference>
<accession>A0AA48GPI7</accession>
<dbReference type="Proteomes" id="UP001238179">
    <property type="component" value="Chromosome"/>
</dbReference>
<proteinExistence type="predicted"/>
<evidence type="ECO:0000313" key="1">
    <source>
        <dbReference type="EMBL" id="BDU73330.1"/>
    </source>
</evidence>
<protein>
    <submittedName>
        <fullName evidence="1">Uncharacterized protein</fullName>
    </submittedName>
</protein>
<sequence length="54" mass="6464">MASPKRKERTLTPAELRASRFMGARLRENEQRYREFLETLDLRERERLAPGDSE</sequence>